<feature type="domain" description="Aminoacyl-transfer RNA synthetases class-II family profile" evidence="5">
    <location>
        <begin position="189"/>
        <end position="516"/>
    </location>
</feature>
<dbReference type="Pfam" id="PF00152">
    <property type="entry name" value="tRNA-synt_2"/>
    <property type="match status" value="1"/>
</dbReference>
<sequence>MYSDESLQRIEKISRMKNLWIIPYASKFNKTHSVADLMAVPSHDFRDVTEVISWPIIEYTTAWRVILYRSFWKIAFAKLQDSTGEIQIMFSKESCKIISEWVAKSELSEEMSAFKFAEKLVDMWDFIWVKWELFITHKWELTLFVWEFEFLSKAIRPLPEKFHWLQDQEAIYRQRYLDLIRNNDSYERFLFRSNFLKAMRDFYHENSFIEIETPVFWSSASGAAAAPFVTHHNDFDHDFFLRISPETNLKKATVWRFERVFEVAKDFRNEWSDPSHMQEFTMVEHYAVFWDYEDNMRFTEEMFDYIFNKLNLNKKVNIKDKNWEFKEVDFTWPWERLDYVNWIKEASWIDVESYEVWEEEGLRKDLADKWIRFDWMDKMWITTLIDYLYKKVLRPKLVWPVIIHNYPKLMQPLARINDKNPKMVEQFQVIVNWWEILKAYSELVDPILQRANFEDQAKAKAMWDEEATSWDDDFVLSMEYWMPPQSGWWMGIDRIITLLTWQDNLRDSVLFPLMKPESK</sequence>
<evidence type="ECO:0000256" key="3">
    <source>
        <dbReference type="ARBA" id="ARBA00022840"/>
    </source>
</evidence>
<name>K2G3V2_9BACT</name>
<evidence type="ECO:0000313" key="6">
    <source>
        <dbReference type="EMBL" id="EKE29933.1"/>
    </source>
</evidence>
<dbReference type="PANTHER" id="PTHR42918">
    <property type="entry name" value="LYSYL-TRNA SYNTHETASE"/>
    <property type="match status" value="1"/>
</dbReference>
<dbReference type="InterPro" id="IPR004364">
    <property type="entry name" value="Aa-tRNA-synt_II"/>
</dbReference>
<dbReference type="SUPFAM" id="SSF50249">
    <property type="entry name" value="Nucleic acid-binding proteins"/>
    <property type="match status" value="1"/>
</dbReference>
<keyword evidence="4 6" id="KW-0030">Aminoacyl-tRNA synthetase</keyword>
<dbReference type="Gene3D" id="3.30.930.10">
    <property type="entry name" value="Bira Bifunctional Protein, Domain 2"/>
    <property type="match status" value="1"/>
</dbReference>
<evidence type="ECO:0000256" key="1">
    <source>
        <dbReference type="ARBA" id="ARBA00022598"/>
    </source>
</evidence>
<organism evidence="6">
    <name type="scientific">uncultured bacterium</name>
    <name type="common">gcode 4</name>
    <dbReference type="NCBI Taxonomy" id="1234023"/>
    <lineage>
        <taxon>Bacteria</taxon>
        <taxon>environmental samples</taxon>
    </lineage>
</organism>
<dbReference type="GO" id="GO:0006430">
    <property type="term" value="P:lysyl-tRNA aminoacylation"/>
    <property type="evidence" value="ECO:0007669"/>
    <property type="project" value="InterPro"/>
</dbReference>
<dbReference type="GO" id="GO:0005829">
    <property type="term" value="C:cytosol"/>
    <property type="evidence" value="ECO:0007669"/>
    <property type="project" value="TreeGrafter"/>
</dbReference>
<dbReference type="InterPro" id="IPR012340">
    <property type="entry name" value="NA-bd_OB-fold"/>
</dbReference>
<protein>
    <submittedName>
        <fullName evidence="6">Lysyl-tRNA synthetase</fullName>
    </submittedName>
</protein>
<dbReference type="EMBL" id="AMFJ01000073">
    <property type="protein sequence ID" value="EKE29933.1"/>
    <property type="molecule type" value="Genomic_DNA"/>
</dbReference>
<reference evidence="6" key="1">
    <citation type="journal article" date="2012" name="Science">
        <title>Fermentation, hydrogen, and sulfur metabolism in multiple uncultivated bacterial phyla.</title>
        <authorList>
            <person name="Wrighton K.C."/>
            <person name="Thomas B.C."/>
            <person name="Sharon I."/>
            <person name="Miller C.S."/>
            <person name="Castelle C.J."/>
            <person name="VerBerkmoes N.C."/>
            <person name="Wilkins M.J."/>
            <person name="Hettich R.L."/>
            <person name="Lipton M.S."/>
            <person name="Williams K.H."/>
            <person name="Long P.E."/>
            <person name="Banfield J.F."/>
        </authorList>
    </citation>
    <scope>NUCLEOTIDE SEQUENCE [LARGE SCALE GENOMIC DNA]</scope>
</reference>
<dbReference type="Gene3D" id="2.40.50.140">
    <property type="entry name" value="Nucleic acid-binding proteins"/>
    <property type="match status" value="1"/>
</dbReference>
<evidence type="ECO:0000259" key="5">
    <source>
        <dbReference type="PROSITE" id="PS50862"/>
    </source>
</evidence>
<accession>K2G3V2</accession>
<comment type="caution">
    <text evidence="6">The sequence shown here is derived from an EMBL/GenBank/DDBJ whole genome shotgun (WGS) entry which is preliminary data.</text>
</comment>
<dbReference type="PRINTS" id="PR00982">
    <property type="entry name" value="TRNASYNTHLYS"/>
</dbReference>
<keyword evidence="1" id="KW-0436">Ligase</keyword>
<evidence type="ECO:0000256" key="2">
    <source>
        <dbReference type="ARBA" id="ARBA00022741"/>
    </source>
</evidence>
<evidence type="ECO:0000256" key="4">
    <source>
        <dbReference type="ARBA" id="ARBA00023146"/>
    </source>
</evidence>
<dbReference type="PANTHER" id="PTHR42918:SF15">
    <property type="entry name" value="LYSINE--TRNA LIGASE, CHLOROPLASTIC_MITOCHONDRIAL"/>
    <property type="match status" value="1"/>
</dbReference>
<dbReference type="InterPro" id="IPR006195">
    <property type="entry name" value="aa-tRNA-synth_II"/>
</dbReference>
<dbReference type="PROSITE" id="PS50862">
    <property type="entry name" value="AA_TRNA_LIGASE_II"/>
    <property type="match status" value="1"/>
</dbReference>
<dbReference type="CDD" id="cd04322">
    <property type="entry name" value="LysRS_N"/>
    <property type="match status" value="1"/>
</dbReference>
<dbReference type="GO" id="GO:0004824">
    <property type="term" value="F:lysine-tRNA ligase activity"/>
    <property type="evidence" value="ECO:0007669"/>
    <property type="project" value="InterPro"/>
</dbReference>
<keyword evidence="3" id="KW-0067">ATP-binding</keyword>
<dbReference type="InterPro" id="IPR044136">
    <property type="entry name" value="Lys-tRNA-ligase_II_N"/>
</dbReference>
<keyword evidence="2" id="KW-0547">Nucleotide-binding</keyword>
<proteinExistence type="predicted"/>
<dbReference type="AlphaFoldDB" id="K2G3V2"/>
<gene>
    <name evidence="6" type="ORF">ACD_2C00073G0021</name>
</gene>
<dbReference type="GO" id="GO:0000049">
    <property type="term" value="F:tRNA binding"/>
    <property type="evidence" value="ECO:0007669"/>
    <property type="project" value="TreeGrafter"/>
</dbReference>
<dbReference type="SUPFAM" id="SSF55681">
    <property type="entry name" value="Class II aaRS and biotin synthetases"/>
    <property type="match status" value="1"/>
</dbReference>
<dbReference type="InterPro" id="IPR018149">
    <property type="entry name" value="Lys-tRNA-synth_II_C"/>
</dbReference>
<dbReference type="InterPro" id="IPR045864">
    <property type="entry name" value="aa-tRNA-synth_II/BPL/LPL"/>
</dbReference>
<dbReference type="GO" id="GO:0005524">
    <property type="term" value="F:ATP binding"/>
    <property type="evidence" value="ECO:0007669"/>
    <property type="project" value="UniProtKB-KW"/>
</dbReference>